<dbReference type="PANTHER" id="PTHR43649">
    <property type="entry name" value="ARABINOSE-BINDING PROTEIN-RELATED"/>
    <property type="match status" value="1"/>
</dbReference>
<evidence type="ECO:0000313" key="3">
    <source>
        <dbReference type="EMBL" id="TLS38378.1"/>
    </source>
</evidence>
<gene>
    <name evidence="3" type="ORF">FCL54_04345</name>
</gene>
<keyword evidence="1 2" id="KW-0732">Signal</keyword>
<protein>
    <submittedName>
        <fullName evidence="3">Extracellular solute-binding protein</fullName>
    </submittedName>
</protein>
<comment type="caution">
    <text evidence="3">The sequence shown here is derived from an EMBL/GenBank/DDBJ whole genome shotgun (WGS) entry which is preliminary data.</text>
</comment>
<evidence type="ECO:0000256" key="1">
    <source>
        <dbReference type="ARBA" id="ARBA00022729"/>
    </source>
</evidence>
<dbReference type="Gene3D" id="3.40.190.10">
    <property type="entry name" value="Periplasmic binding protein-like II"/>
    <property type="match status" value="2"/>
</dbReference>
<dbReference type="InterPro" id="IPR050490">
    <property type="entry name" value="Bact_solute-bd_prot1"/>
</dbReference>
<keyword evidence="4" id="KW-1185">Reference proteome</keyword>
<proteinExistence type="predicted"/>
<dbReference type="OrthoDB" id="9787283at2"/>
<dbReference type="SUPFAM" id="SSF53850">
    <property type="entry name" value="Periplasmic binding protein-like II"/>
    <property type="match status" value="1"/>
</dbReference>
<dbReference type="RefSeq" id="WP_138123602.1">
    <property type="nucleotide sequence ID" value="NZ_SWLG01000003.1"/>
</dbReference>
<evidence type="ECO:0000313" key="4">
    <source>
        <dbReference type="Proteomes" id="UP000308230"/>
    </source>
</evidence>
<feature type="signal peptide" evidence="2">
    <location>
        <begin position="1"/>
        <end position="22"/>
    </location>
</feature>
<name>A0A5R9F9R6_9BACL</name>
<dbReference type="Proteomes" id="UP000308230">
    <property type="component" value="Unassembled WGS sequence"/>
</dbReference>
<evidence type="ECO:0000256" key="2">
    <source>
        <dbReference type="SAM" id="SignalP"/>
    </source>
</evidence>
<dbReference type="EMBL" id="SWLG01000003">
    <property type="protein sequence ID" value="TLS38378.1"/>
    <property type="molecule type" value="Genomic_DNA"/>
</dbReference>
<dbReference type="PROSITE" id="PS51257">
    <property type="entry name" value="PROKAR_LIPOPROTEIN"/>
    <property type="match status" value="1"/>
</dbReference>
<dbReference type="PANTHER" id="PTHR43649:SF33">
    <property type="entry name" value="POLYGALACTURONAN_RHAMNOGALACTURONAN-BINDING PROTEIN YTCQ"/>
    <property type="match status" value="1"/>
</dbReference>
<dbReference type="AlphaFoldDB" id="A0A5R9F9R6"/>
<feature type="chain" id="PRO_5038646365" evidence="2">
    <location>
        <begin position="23"/>
        <end position="516"/>
    </location>
</feature>
<accession>A0A5R9F9R6</accession>
<organism evidence="3 4">
    <name type="scientific">Exobacillus caeni</name>
    <dbReference type="NCBI Taxonomy" id="2574798"/>
    <lineage>
        <taxon>Bacteria</taxon>
        <taxon>Bacillati</taxon>
        <taxon>Bacillota</taxon>
        <taxon>Bacilli</taxon>
        <taxon>Bacillales</taxon>
        <taxon>Guptibacillaceae</taxon>
        <taxon>Exobacillus</taxon>
    </lineage>
</organism>
<reference evidence="3 4" key="1">
    <citation type="submission" date="2019-04" db="EMBL/GenBank/DDBJ databases">
        <title>Bacillus caeni sp. nov., a bacterium isolated from mangrove sediment.</title>
        <authorList>
            <person name="Huang H."/>
            <person name="Mo K."/>
            <person name="Hu Y."/>
        </authorList>
    </citation>
    <scope>NUCLEOTIDE SEQUENCE [LARGE SCALE GENOMIC DNA]</scope>
    <source>
        <strain evidence="3 4">HB172195</strain>
    </source>
</reference>
<sequence>MNSFKKLVAILMVFALTFAVTACSEETSEQGDAKSKDNSDFSIWTWLGAVEVWGGKSYNEVMVYDKLEDRTGVKIKYVHPTGDATESFNLMMTSGNMEDAIWYRWSPERAIQYYEAGRILDIYPLVKENAPNLMKLLDENPDLKKQLVDPEGRMFYMPWITMDKFLNLSEGMVLREDWLQKAGKGVPKTNEELYEVLKAMKEKNVSGDKKFVGLTGYAPQIYKLFYGFGVADDWYLEGNKVTYGPATDKYKKALKWFNKLYEEGLLDKDYLTNDGDIYDKKLVDGQSAGFIDNSDSMARIMKMAEEAGNPFKFTPIPYLEYNGKPTSLNSTAKRIAQPYGLGISAKTENPEKLIEYLDYGFSKEGQEFFNWGIEGETFKEKEGEKVFTDKIMNDKENVPGLAMTKYVNPWWITVSSVEASKAVLNDLGKEARETWADVDVSMAFEPILWMTNEENETVQSTSTDVQTFKDEMRDAFITGQKDIDAEWDQYVETLESMGINDVKKAKQSAYDRYQNQ</sequence>